<accession>C9LVA9</accession>
<dbReference type="InterPro" id="IPR025591">
    <property type="entry name" value="RloB"/>
</dbReference>
<organism evidence="2 3">
    <name type="scientific">Selenomonas sputigena (strain ATCC 35185 / DSM 20758 / CCUG 44933 / VPI D19B-28)</name>
    <dbReference type="NCBI Taxonomy" id="546271"/>
    <lineage>
        <taxon>Bacteria</taxon>
        <taxon>Bacillati</taxon>
        <taxon>Bacillota</taxon>
        <taxon>Negativicutes</taxon>
        <taxon>Selenomonadales</taxon>
        <taxon>Selenomonadaceae</taxon>
        <taxon>Selenomonas</taxon>
    </lineage>
</organism>
<reference evidence="2 3" key="1">
    <citation type="submission" date="2009-09" db="EMBL/GenBank/DDBJ databases">
        <authorList>
            <person name="Weinstock G."/>
            <person name="Sodergren E."/>
            <person name="Clifton S."/>
            <person name="Fulton L."/>
            <person name="Fulton B."/>
            <person name="Courtney L."/>
            <person name="Fronick C."/>
            <person name="Harrison M."/>
            <person name="Strong C."/>
            <person name="Farmer C."/>
            <person name="Delahaunty K."/>
            <person name="Markovic C."/>
            <person name="Hall O."/>
            <person name="Minx P."/>
            <person name="Tomlinson C."/>
            <person name="Mitreva M."/>
            <person name="Nelson J."/>
            <person name="Hou S."/>
            <person name="Wollam A."/>
            <person name="Pepin K.H."/>
            <person name="Johnson M."/>
            <person name="Bhonagiri V."/>
            <person name="Nash W.E."/>
            <person name="Warren W."/>
            <person name="Chinwalla A."/>
            <person name="Mardis E.R."/>
            <person name="Wilson R.K."/>
        </authorList>
    </citation>
    <scope>NUCLEOTIDE SEQUENCE [LARGE SCALE GENOMIC DNA]</scope>
    <source>
        <strain evidence="2">ATCC 35185</strain>
        <strain evidence="3">ATCC 35185 / DSM 20758 / VPI D19B-28</strain>
    </source>
</reference>
<dbReference type="AlphaFoldDB" id="C9LVA9"/>
<name>C9LVA9_SELS3</name>
<dbReference type="HOGENOM" id="CLU_090993_3_0_9"/>
<evidence type="ECO:0000313" key="3">
    <source>
        <dbReference type="Proteomes" id="UP000003505"/>
    </source>
</evidence>
<evidence type="ECO:0008006" key="5">
    <source>
        <dbReference type="Google" id="ProtNLM"/>
    </source>
</evidence>
<dbReference type="OrthoDB" id="9796523at2"/>
<dbReference type="Proteomes" id="UP000003505">
    <property type="component" value="Unassembled WGS sequence"/>
</dbReference>
<dbReference type="Proteomes" id="UP000011124">
    <property type="component" value="Chromosome"/>
</dbReference>
<keyword evidence="4" id="KW-1185">Reference proteome</keyword>
<gene>
    <name evidence="1" type="ordered locus">Selsp_0073</name>
    <name evidence="2" type="ORF">SELSPUOL_01401</name>
</gene>
<dbReference type="Pfam" id="PF13707">
    <property type="entry name" value="RloB"/>
    <property type="match status" value="1"/>
</dbReference>
<dbReference type="eggNOG" id="ENOG502ZAH1">
    <property type="taxonomic scope" value="Bacteria"/>
</dbReference>
<proteinExistence type="predicted"/>
<sequence length="219" mass="25273">MVRRSAQRQRGERTLPVKRMVLIGTEGRNKTEESYFKNFNQIQNQFIVKFSSGNSTDAVGIVEDVKKSRDKKRNFRHDDLAFAVFDADLWRTQGNQIQEALHYAKRQNIEVILSNPCFEVWFVLHFEDGKSPYNSSNGVIDRLKQHIPDYQKNKDIFGLLRERMNEAIYHAEQLREYHEGKKTSEQNPMTDVDRVVKLLCGTGRGNSRSGGVHVGSLGK</sequence>
<dbReference type="KEGG" id="ssg:Selsp_0073"/>
<reference evidence="1 4" key="2">
    <citation type="submission" date="2011-04" db="EMBL/GenBank/DDBJ databases">
        <title>The complete genome of Selenomonas sputigena DSM 20758.</title>
        <authorList>
            <consortium name="US DOE Joint Genome Institute (JGI-PGF)"/>
            <person name="Lucas S."/>
            <person name="Copeland A."/>
            <person name="Lapidus A."/>
            <person name="Bruce D."/>
            <person name="Goodwin L."/>
            <person name="Pitluck S."/>
            <person name="Peters L."/>
            <person name="Kyrpides N."/>
            <person name="Mavromatis K."/>
            <person name="Ivanova N."/>
            <person name="Ovchinnikova G."/>
            <person name="Teshima H."/>
            <person name="Detter J.C."/>
            <person name="Tapia R."/>
            <person name="Han C."/>
            <person name="Land M."/>
            <person name="Hauser L."/>
            <person name="Markowitz V."/>
            <person name="Cheng J.-F."/>
            <person name="Hugenholtz P."/>
            <person name="Woyke T."/>
            <person name="Wu D."/>
            <person name="Gronow S."/>
            <person name="Wellnitz S."/>
            <person name="Schneider S."/>
            <person name="Klenk H.-P."/>
            <person name="Eisen J.A."/>
        </authorList>
    </citation>
    <scope>NUCLEOTIDE SEQUENCE [LARGE SCALE GENOMIC DNA]</scope>
    <source>
        <strain evidence="1">ATCC 35185</strain>
        <strain evidence="4">ATCC 35185 / DSM 20758 / VPI D19B-28</strain>
    </source>
</reference>
<evidence type="ECO:0000313" key="1">
    <source>
        <dbReference type="EMBL" id="AEB99052.1"/>
    </source>
</evidence>
<evidence type="ECO:0000313" key="2">
    <source>
        <dbReference type="EMBL" id="EEX77231.1"/>
    </source>
</evidence>
<protein>
    <recommendedName>
        <fullName evidence="5">RloB-like protein</fullName>
    </recommendedName>
</protein>
<evidence type="ECO:0000313" key="4">
    <source>
        <dbReference type="Proteomes" id="UP000011124"/>
    </source>
</evidence>
<dbReference type="EMBL" id="ACKP02000024">
    <property type="protein sequence ID" value="EEX77231.1"/>
    <property type="molecule type" value="Genomic_DNA"/>
</dbReference>
<dbReference type="STRING" id="546271.Selsp_0073"/>
<dbReference type="EMBL" id="CP002637">
    <property type="protein sequence ID" value="AEB99052.1"/>
    <property type="molecule type" value="Genomic_DNA"/>
</dbReference>